<gene>
    <name evidence="10" type="ORF">ACFSRY_08240</name>
</gene>
<dbReference type="PANTHER" id="PTHR32507:SF8">
    <property type="entry name" value="CNH1P"/>
    <property type="match status" value="1"/>
</dbReference>
<evidence type="ECO:0000256" key="3">
    <source>
        <dbReference type="ARBA" id="ARBA00022449"/>
    </source>
</evidence>
<feature type="transmembrane region" description="Helical" evidence="8">
    <location>
        <begin position="198"/>
        <end position="221"/>
    </location>
</feature>
<evidence type="ECO:0000256" key="7">
    <source>
        <dbReference type="ARBA" id="ARBA00023136"/>
    </source>
</evidence>
<feature type="transmembrane region" description="Helical" evidence="8">
    <location>
        <begin position="6"/>
        <end position="25"/>
    </location>
</feature>
<feature type="transmembrane region" description="Helical" evidence="8">
    <location>
        <begin position="378"/>
        <end position="400"/>
    </location>
</feature>
<keyword evidence="4 8" id="KW-0812">Transmembrane</keyword>
<evidence type="ECO:0000256" key="8">
    <source>
        <dbReference type="SAM" id="Phobius"/>
    </source>
</evidence>
<name>A0ABW5IJN6_9BACT</name>
<feature type="transmembrane region" description="Helical" evidence="8">
    <location>
        <begin position="317"/>
        <end position="339"/>
    </location>
</feature>
<keyword evidence="2" id="KW-0813">Transport</keyword>
<evidence type="ECO:0000256" key="6">
    <source>
        <dbReference type="ARBA" id="ARBA00023065"/>
    </source>
</evidence>
<evidence type="ECO:0000313" key="10">
    <source>
        <dbReference type="EMBL" id="MFD2513851.1"/>
    </source>
</evidence>
<dbReference type="Proteomes" id="UP001597544">
    <property type="component" value="Unassembled WGS sequence"/>
</dbReference>
<keyword evidence="7 8" id="KW-0472">Membrane</keyword>
<dbReference type="Pfam" id="PF00999">
    <property type="entry name" value="Na_H_Exchanger"/>
    <property type="match status" value="1"/>
</dbReference>
<comment type="caution">
    <text evidence="10">The sequence shown here is derived from an EMBL/GenBank/DDBJ whole genome shotgun (WGS) entry which is preliminary data.</text>
</comment>
<feature type="domain" description="Cation/H+ exchanger transmembrane" evidence="9">
    <location>
        <begin position="16"/>
        <end position="399"/>
    </location>
</feature>
<evidence type="ECO:0000259" key="9">
    <source>
        <dbReference type="Pfam" id="PF00999"/>
    </source>
</evidence>
<keyword evidence="5 8" id="KW-1133">Transmembrane helix</keyword>
<dbReference type="InterPro" id="IPR006153">
    <property type="entry name" value="Cation/H_exchanger_TM"/>
</dbReference>
<evidence type="ECO:0000256" key="5">
    <source>
        <dbReference type="ARBA" id="ARBA00022989"/>
    </source>
</evidence>
<keyword evidence="6" id="KW-0406">Ion transport</keyword>
<evidence type="ECO:0000256" key="1">
    <source>
        <dbReference type="ARBA" id="ARBA00004651"/>
    </source>
</evidence>
<comment type="subcellular location">
    <subcellularLocation>
        <location evidence="1">Cell membrane</location>
        <topology evidence="1">Multi-pass membrane protein</topology>
    </subcellularLocation>
</comment>
<evidence type="ECO:0000313" key="11">
    <source>
        <dbReference type="Proteomes" id="UP001597544"/>
    </source>
</evidence>
<feature type="transmembrane region" description="Helical" evidence="8">
    <location>
        <begin position="346"/>
        <end position="366"/>
    </location>
</feature>
<feature type="transmembrane region" description="Helical" evidence="8">
    <location>
        <begin position="32"/>
        <end position="50"/>
    </location>
</feature>
<feature type="transmembrane region" description="Helical" evidence="8">
    <location>
        <begin position="102"/>
        <end position="131"/>
    </location>
</feature>
<accession>A0ABW5IJN6</accession>
<dbReference type="RefSeq" id="WP_377505241.1">
    <property type="nucleotide sequence ID" value="NZ_JBHULU010000012.1"/>
</dbReference>
<reference evidence="11" key="1">
    <citation type="journal article" date="2019" name="Int. J. Syst. Evol. Microbiol.">
        <title>The Global Catalogue of Microorganisms (GCM) 10K type strain sequencing project: providing services to taxonomists for standard genome sequencing and annotation.</title>
        <authorList>
            <consortium name="The Broad Institute Genomics Platform"/>
            <consortium name="The Broad Institute Genome Sequencing Center for Infectious Disease"/>
            <person name="Wu L."/>
            <person name="Ma J."/>
        </authorList>
    </citation>
    <scope>NUCLEOTIDE SEQUENCE [LARGE SCALE GENOMIC DNA]</scope>
    <source>
        <strain evidence="11">KCTC 42498</strain>
    </source>
</reference>
<proteinExistence type="predicted"/>
<evidence type="ECO:0000256" key="4">
    <source>
        <dbReference type="ARBA" id="ARBA00022692"/>
    </source>
</evidence>
<keyword evidence="3" id="KW-0050">Antiport</keyword>
<organism evidence="10 11">
    <name type="scientific">Pontibacter locisalis</name>
    <dbReference type="NCBI Taxonomy" id="1719035"/>
    <lineage>
        <taxon>Bacteria</taxon>
        <taxon>Pseudomonadati</taxon>
        <taxon>Bacteroidota</taxon>
        <taxon>Cytophagia</taxon>
        <taxon>Cytophagales</taxon>
        <taxon>Hymenobacteraceae</taxon>
        <taxon>Pontibacter</taxon>
    </lineage>
</organism>
<feature type="transmembrane region" description="Helical" evidence="8">
    <location>
        <begin position="290"/>
        <end position="311"/>
    </location>
</feature>
<dbReference type="EMBL" id="JBHULU010000012">
    <property type="protein sequence ID" value="MFD2513851.1"/>
    <property type="molecule type" value="Genomic_DNA"/>
</dbReference>
<evidence type="ECO:0000256" key="2">
    <source>
        <dbReference type="ARBA" id="ARBA00022448"/>
    </source>
</evidence>
<protein>
    <submittedName>
        <fullName evidence="10">Cation:proton antiporter</fullName>
    </submittedName>
</protein>
<dbReference type="PANTHER" id="PTHR32507">
    <property type="entry name" value="NA(+)/H(+) ANTIPORTER 1"/>
    <property type="match status" value="1"/>
</dbReference>
<sequence>MSTYILVITVVGLAALSMAWVPSLLKRTFISYPIVFMVLGMLVYLLPYELPQPDPIWQEDYVVHLTELIVIISLMGSGLKLRRKVSWKNWQVPLRLVSITMLLCIACLAVLGWGVLGLAPAAAVLLGAVLAPTDPVLAEQVQVGPPNEKEEDDVRFSLTAEAGLNDGMAFPFTWLAVVIAVAAGTEGGWFGDWLLRDLLYRIAAGTIMGYLVGRGLAYLIFQLPKKTSFPKAQDGFLALSATLVSYGFTELVHGYGFIAVFVTAVTMSSFEPEHEYHVEMHDFINQVEHILMVMLLLVFGGSLVFGLLNFLTWQGAVVGLVFLFIIRPLAGLIGMLGISMPFHEKIAISFFGIRGIGSFFYLSFALDKIDFVDANQLWSVVGFIVMVSIILHGLTASRAMRYLDYRRNRRGKLQVPGPVKNEPS</sequence>
<feature type="transmembrane region" description="Helical" evidence="8">
    <location>
        <begin position="62"/>
        <end position="81"/>
    </location>
</feature>
<keyword evidence="11" id="KW-1185">Reference proteome</keyword>
<feature type="transmembrane region" description="Helical" evidence="8">
    <location>
        <begin position="172"/>
        <end position="191"/>
    </location>
</feature>